<organism evidence="1 2">
    <name type="scientific">Paramuricea clavata</name>
    <name type="common">Red gorgonian</name>
    <name type="synonym">Violescent sea-whip</name>
    <dbReference type="NCBI Taxonomy" id="317549"/>
    <lineage>
        <taxon>Eukaryota</taxon>
        <taxon>Metazoa</taxon>
        <taxon>Cnidaria</taxon>
        <taxon>Anthozoa</taxon>
        <taxon>Octocorallia</taxon>
        <taxon>Malacalcyonacea</taxon>
        <taxon>Plexauridae</taxon>
        <taxon>Paramuricea</taxon>
    </lineage>
</organism>
<feature type="non-terminal residue" evidence="1">
    <location>
        <position position="1"/>
    </location>
</feature>
<comment type="caution">
    <text evidence="1">The sequence shown here is derived from an EMBL/GenBank/DDBJ whole genome shotgun (WGS) entry which is preliminary data.</text>
</comment>
<sequence>MLQSLINAKTIVKIVWKNKAKKVLEEPKSPKCLSSLARGKNSYKGCHWNQRHKDEKNTKFQTLIVPKNHIKAQELLKHNNVRPAEDEAVYICIYANNSSDDDNADNLEDCDARSQISQNSPTPSVDTQPTASDTIEDTVNEILVKLDELTLVSTPNKTTDHTSVTVNIEDIKAAHNMLELEKITIETLNDGCRITCVTCKEFIKAMPHMN</sequence>
<dbReference type="AlphaFoldDB" id="A0A7D9L1Y5"/>
<dbReference type="EMBL" id="CACRXK020012705">
    <property type="protein sequence ID" value="CAB4023830.1"/>
    <property type="molecule type" value="Genomic_DNA"/>
</dbReference>
<dbReference type="Proteomes" id="UP001152795">
    <property type="component" value="Unassembled WGS sequence"/>
</dbReference>
<evidence type="ECO:0000313" key="2">
    <source>
        <dbReference type="Proteomes" id="UP001152795"/>
    </source>
</evidence>
<proteinExistence type="predicted"/>
<gene>
    <name evidence="1" type="ORF">PACLA_8A035230</name>
</gene>
<evidence type="ECO:0000313" key="1">
    <source>
        <dbReference type="EMBL" id="CAB4023830.1"/>
    </source>
</evidence>
<name>A0A7D9L1Y5_PARCT</name>
<accession>A0A7D9L1Y5</accession>
<protein>
    <submittedName>
        <fullName evidence="1">Uncharacterized protein</fullName>
    </submittedName>
</protein>
<reference evidence="1" key="1">
    <citation type="submission" date="2020-04" db="EMBL/GenBank/DDBJ databases">
        <authorList>
            <person name="Alioto T."/>
            <person name="Alioto T."/>
            <person name="Gomez Garrido J."/>
        </authorList>
    </citation>
    <scope>NUCLEOTIDE SEQUENCE</scope>
    <source>
        <strain evidence="1">A484AB</strain>
    </source>
</reference>
<keyword evidence="2" id="KW-1185">Reference proteome</keyword>